<evidence type="ECO:0000256" key="4">
    <source>
        <dbReference type="ARBA" id="ARBA00022833"/>
    </source>
</evidence>
<dbReference type="EMBL" id="MU826350">
    <property type="protein sequence ID" value="KAJ7381321.1"/>
    <property type="molecule type" value="Genomic_DNA"/>
</dbReference>
<dbReference type="PANTHER" id="PTHR13483">
    <property type="entry name" value="BOX C_D SNORNA PROTEIN 1-RELATED"/>
    <property type="match status" value="1"/>
</dbReference>
<dbReference type="Pfam" id="PF04438">
    <property type="entry name" value="zf-HIT"/>
    <property type="match status" value="1"/>
</dbReference>
<organism evidence="9 10">
    <name type="scientific">Desmophyllum pertusum</name>
    <dbReference type="NCBI Taxonomy" id="174260"/>
    <lineage>
        <taxon>Eukaryota</taxon>
        <taxon>Metazoa</taxon>
        <taxon>Cnidaria</taxon>
        <taxon>Anthozoa</taxon>
        <taxon>Hexacorallia</taxon>
        <taxon>Scleractinia</taxon>
        <taxon>Caryophylliina</taxon>
        <taxon>Caryophylliidae</taxon>
        <taxon>Desmophyllum</taxon>
    </lineage>
</organism>
<dbReference type="GO" id="GO:0070761">
    <property type="term" value="C:pre-snoRNP complex"/>
    <property type="evidence" value="ECO:0007669"/>
    <property type="project" value="TreeGrafter"/>
</dbReference>
<comment type="function">
    <text evidence="5">Required for box C/D snoRNAs accumulation involved in snoRNA processing, snoRNA transport to the nucleolus and ribosome biogenesis.</text>
</comment>
<dbReference type="InterPro" id="IPR007529">
    <property type="entry name" value="Znf_HIT"/>
</dbReference>
<comment type="similarity">
    <text evidence="6">Belongs to the BCD1 family.</text>
</comment>
<dbReference type="AlphaFoldDB" id="A0A9W9ZGW4"/>
<accession>A0A9W9ZGW4</accession>
<protein>
    <submittedName>
        <fullName evidence="9">Box C/D snoRNA protein 1</fullName>
    </submittedName>
</protein>
<evidence type="ECO:0000256" key="7">
    <source>
        <dbReference type="PROSITE-ProRule" id="PRU00453"/>
    </source>
</evidence>
<dbReference type="GO" id="GO:0000492">
    <property type="term" value="P:box C/D snoRNP assembly"/>
    <property type="evidence" value="ECO:0007669"/>
    <property type="project" value="TreeGrafter"/>
</dbReference>
<keyword evidence="2" id="KW-0479">Metal-binding</keyword>
<proteinExistence type="inferred from homology"/>
<sequence length="214" mass="25199">MIVTLRIYRLNPLYDCYTTYLTTDGRLREHMACMEDKSCVICGKSNPRYRCPACARRTCSLRCVKCHKMQFQCSGVRCKTKFVSLDKYTDSNLLSDYKFLENVDRSVYSAAHDSHSKYRRWNSQILYFSRKAKQSGVNLRLMPVGMSKRKENTSMFSRKEKCIMWRIQWLFPQAGVEYVDRWVSELAVVRDVLKKYIDPEQADAVSQAKFKELL</sequence>
<dbReference type="InterPro" id="IPR057721">
    <property type="entry name" value="BCD1_alpha/beta"/>
</dbReference>
<dbReference type="CDD" id="cd23023">
    <property type="entry name" value="zf-HIT_BCD1"/>
    <property type="match status" value="1"/>
</dbReference>
<dbReference type="InterPro" id="IPR051639">
    <property type="entry name" value="BCD1"/>
</dbReference>
<evidence type="ECO:0000256" key="1">
    <source>
        <dbReference type="ARBA" id="ARBA00022553"/>
    </source>
</evidence>
<dbReference type="PANTHER" id="PTHR13483:SF3">
    <property type="entry name" value="BOX C_D SNORNA PROTEIN 1"/>
    <property type="match status" value="1"/>
</dbReference>
<dbReference type="Proteomes" id="UP001163046">
    <property type="component" value="Unassembled WGS sequence"/>
</dbReference>
<evidence type="ECO:0000256" key="6">
    <source>
        <dbReference type="ARBA" id="ARBA00049654"/>
    </source>
</evidence>
<dbReference type="GO" id="GO:0000463">
    <property type="term" value="P:maturation of LSU-rRNA from tricistronic rRNA transcript (SSU-rRNA, 5.8S rRNA, LSU-rRNA)"/>
    <property type="evidence" value="ECO:0007669"/>
    <property type="project" value="TreeGrafter"/>
</dbReference>
<evidence type="ECO:0000256" key="2">
    <source>
        <dbReference type="ARBA" id="ARBA00022723"/>
    </source>
</evidence>
<keyword evidence="3 7" id="KW-0863">Zinc-finger</keyword>
<keyword evidence="1" id="KW-0597">Phosphoprotein</keyword>
<dbReference type="Pfam" id="PF25790">
    <property type="entry name" value="BCD1"/>
    <property type="match status" value="1"/>
</dbReference>
<feature type="domain" description="HIT-type" evidence="8">
    <location>
        <begin position="39"/>
        <end position="73"/>
    </location>
</feature>
<dbReference type="Gene3D" id="3.30.60.190">
    <property type="match status" value="1"/>
</dbReference>
<evidence type="ECO:0000259" key="8">
    <source>
        <dbReference type="PROSITE" id="PS51083"/>
    </source>
</evidence>
<gene>
    <name evidence="9" type="primary">ZNHIT6</name>
    <name evidence="9" type="ORF">OS493_001443</name>
</gene>
<comment type="caution">
    <text evidence="9">The sequence shown here is derived from an EMBL/GenBank/DDBJ whole genome shotgun (WGS) entry which is preliminary data.</text>
</comment>
<dbReference type="GO" id="GO:0005634">
    <property type="term" value="C:nucleus"/>
    <property type="evidence" value="ECO:0007669"/>
    <property type="project" value="TreeGrafter"/>
</dbReference>
<evidence type="ECO:0000313" key="10">
    <source>
        <dbReference type="Proteomes" id="UP001163046"/>
    </source>
</evidence>
<dbReference type="GO" id="GO:0008270">
    <property type="term" value="F:zinc ion binding"/>
    <property type="evidence" value="ECO:0007669"/>
    <property type="project" value="UniProtKB-UniRule"/>
</dbReference>
<keyword evidence="4" id="KW-0862">Zinc</keyword>
<keyword evidence="10" id="KW-1185">Reference proteome</keyword>
<reference evidence="9" key="1">
    <citation type="submission" date="2023-01" db="EMBL/GenBank/DDBJ databases">
        <title>Genome assembly of the deep-sea coral Lophelia pertusa.</title>
        <authorList>
            <person name="Herrera S."/>
            <person name="Cordes E."/>
        </authorList>
    </citation>
    <scope>NUCLEOTIDE SEQUENCE</scope>
    <source>
        <strain evidence="9">USNM1676648</strain>
        <tissue evidence="9">Polyp</tissue>
    </source>
</reference>
<evidence type="ECO:0000313" key="9">
    <source>
        <dbReference type="EMBL" id="KAJ7381321.1"/>
    </source>
</evidence>
<evidence type="ECO:0000256" key="3">
    <source>
        <dbReference type="ARBA" id="ARBA00022771"/>
    </source>
</evidence>
<dbReference type="OrthoDB" id="272357at2759"/>
<name>A0A9W9ZGW4_9CNID</name>
<dbReference type="GO" id="GO:0048254">
    <property type="term" value="P:snoRNA localization"/>
    <property type="evidence" value="ECO:0007669"/>
    <property type="project" value="TreeGrafter"/>
</dbReference>
<evidence type="ECO:0000256" key="5">
    <source>
        <dbReference type="ARBA" id="ARBA00049598"/>
    </source>
</evidence>
<dbReference type="PROSITE" id="PS51083">
    <property type="entry name" value="ZF_HIT"/>
    <property type="match status" value="1"/>
</dbReference>
<dbReference type="SUPFAM" id="SSF144232">
    <property type="entry name" value="HIT/MYND zinc finger-like"/>
    <property type="match status" value="1"/>
</dbReference>